<dbReference type="PANTHER" id="PTHR32278:SF135">
    <property type="entry name" value="F-BOX PROTEIN PP2-B12"/>
    <property type="match status" value="1"/>
</dbReference>
<sequence>MAERKCYMLPAVEVFRNDAHFKDFDRLSLTESRFKEVIQLQAESSYSFECELEPGMLSHGNVYACYLVFKIAEAHIWHNDRRMVRAYCRLDNKECDPVMQKDFMDDSAHNWMEHRNDGWKEVILSKSLHLEGHKSLTMTLNSDDRDFNGIIVQGIEFRPM</sequence>
<dbReference type="EMBL" id="PKPP01020565">
    <property type="protein sequence ID" value="PWA35159.1"/>
    <property type="molecule type" value="Genomic_DNA"/>
</dbReference>
<organism evidence="1 2">
    <name type="scientific">Artemisia annua</name>
    <name type="common">Sweet wormwood</name>
    <dbReference type="NCBI Taxonomy" id="35608"/>
    <lineage>
        <taxon>Eukaryota</taxon>
        <taxon>Viridiplantae</taxon>
        <taxon>Streptophyta</taxon>
        <taxon>Embryophyta</taxon>
        <taxon>Tracheophyta</taxon>
        <taxon>Spermatophyta</taxon>
        <taxon>Magnoliopsida</taxon>
        <taxon>eudicotyledons</taxon>
        <taxon>Gunneridae</taxon>
        <taxon>Pentapetalae</taxon>
        <taxon>asterids</taxon>
        <taxon>campanulids</taxon>
        <taxon>Asterales</taxon>
        <taxon>Asteraceae</taxon>
        <taxon>Asteroideae</taxon>
        <taxon>Anthemideae</taxon>
        <taxon>Artemisiinae</taxon>
        <taxon>Artemisia</taxon>
    </lineage>
</organism>
<dbReference type="Proteomes" id="UP000245207">
    <property type="component" value="Unassembled WGS sequence"/>
</dbReference>
<dbReference type="InterPro" id="IPR025886">
    <property type="entry name" value="PP2-like"/>
</dbReference>
<protein>
    <submittedName>
        <fullName evidence="1">Protein kinase domain, Nitrogen network kinase 1, Phloem protein 2-like protein</fullName>
    </submittedName>
</protein>
<keyword evidence="2" id="KW-1185">Reference proteome</keyword>
<dbReference type="Pfam" id="PF14299">
    <property type="entry name" value="PP2"/>
    <property type="match status" value="1"/>
</dbReference>
<evidence type="ECO:0000313" key="1">
    <source>
        <dbReference type="EMBL" id="PWA35159.1"/>
    </source>
</evidence>
<dbReference type="PANTHER" id="PTHR32278">
    <property type="entry name" value="F-BOX DOMAIN-CONTAINING PROTEIN"/>
    <property type="match status" value="1"/>
</dbReference>
<dbReference type="GO" id="GO:0016301">
    <property type="term" value="F:kinase activity"/>
    <property type="evidence" value="ECO:0007669"/>
    <property type="project" value="UniProtKB-KW"/>
</dbReference>
<name>A0A2U1KEF9_ARTAN</name>
<reference evidence="1 2" key="1">
    <citation type="journal article" date="2018" name="Mol. Plant">
        <title>The genome of Artemisia annua provides insight into the evolution of Asteraceae family and artemisinin biosynthesis.</title>
        <authorList>
            <person name="Shen Q."/>
            <person name="Zhang L."/>
            <person name="Liao Z."/>
            <person name="Wang S."/>
            <person name="Yan T."/>
            <person name="Shi P."/>
            <person name="Liu M."/>
            <person name="Fu X."/>
            <person name="Pan Q."/>
            <person name="Wang Y."/>
            <person name="Lv Z."/>
            <person name="Lu X."/>
            <person name="Zhang F."/>
            <person name="Jiang W."/>
            <person name="Ma Y."/>
            <person name="Chen M."/>
            <person name="Hao X."/>
            <person name="Li L."/>
            <person name="Tang Y."/>
            <person name="Lv G."/>
            <person name="Zhou Y."/>
            <person name="Sun X."/>
            <person name="Brodelius P.E."/>
            <person name="Rose J.K.C."/>
            <person name="Tang K."/>
        </authorList>
    </citation>
    <scope>NUCLEOTIDE SEQUENCE [LARGE SCALE GENOMIC DNA]</scope>
    <source>
        <strain evidence="2">cv. Huhao1</strain>
        <tissue evidence="1">Leaf</tissue>
    </source>
</reference>
<keyword evidence="1" id="KW-0418">Kinase</keyword>
<comment type="caution">
    <text evidence="1">The sequence shown here is derived from an EMBL/GenBank/DDBJ whole genome shotgun (WGS) entry which is preliminary data.</text>
</comment>
<dbReference type="OrthoDB" id="913460at2759"/>
<keyword evidence="1" id="KW-0808">Transferase</keyword>
<accession>A0A2U1KEF9</accession>
<gene>
    <name evidence="1" type="ORF">CTI12_AA612110</name>
</gene>
<dbReference type="AlphaFoldDB" id="A0A2U1KEF9"/>
<proteinExistence type="predicted"/>
<evidence type="ECO:0000313" key="2">
    <source>
        <dbReference type="Proteomes" id="UP000245207"/>
    </source>
</evidence>